<dbReference type="AlphaFoldDB" id="A0A133UBB4"/>
<gene>
    <name evidence="2" type="ORF">AKJ64_04700</name>
</gene>
<accession>A0A133UBB4</accession>
<reference evidence="2 3" key="1">
    <citation type="journal article" date="2016" name="Sci. Rep.">
        <title>Metabolic traits of an uncultured archaeal lineage -MSBL1- from brine pools of the Red Sea.</title>
        <authorList>
            <person name="Mwirichia R."/>
            <person name="Alam I."/>
            <person name="Rashid M."/>
            <person name="Vinu M."/>
            <person name="Ba-Alawi W."/>
            <person name="Anthony Kamau A."/>
            <person name="Kamanda Ngugi D."/>
            <person name="Goker M."/>
            <person name="Klenk H.P."/>
            <person name="Bajic V."/>
            <person name="Stingl U."/>
        </authorList>
    </citation>
    <scope>NUCLEOTIDE SEQUENCE [LARGE SCALE GENOMIC DNA]</scope>
    <source>
        <strain evidence="2">SCGC-AAA259E17</strain>
    </source>
</reference>
<dbReference type="EMBL" id="LHXN01000110">
    <property type="protein sequence ID" value="KXA91476.1"/>
    <property type="molecule type" value="Genomic_DNA"/>
</dbReference>
<dbReference type="Proteomes" id="UP000070373">
    <property type="component" value="Unassembled WGS sequence"/>
</dbReference>
<sequence length="108" mass="12324">MRISEVEAFPINVPLRDFEDGGIAPYRTNHNELYDMDRVLVRVVTEKGVEGWGEVRSFLDPSVTVNIIERGVGPMVIGRSPYELEGFRRQLFTEYANADMFFAPIEIA</sequence>
<dbReference type="Pfam" id="PF02746">
    <property type="entry name" value="MR_MLE_N"/>
    <property type="match status" value="1"/>
</dbReference>
<comment type="caution">
    <text evidence="2">The sequence shown here is derived from an EMBL/GenBank/DDBJ whole genome shotgun (WGS) entry which is preliminary data.</text>
</comment>
<feature type="non-terminal residue" evidence="2">
    <location>
        <position position="108"/>
    </location>
</feature>
<evidence type="ECO:0000313" key="2">
    <source>
        <dbReference type="EMBL" id="KXA91476.1"/>
    </source>
</evidence>
<name>A0A133UBB4_9EURY</name>
<dbReference type="InterPro" id="IPR029017">
    <property type="entry name" value="Enolase-like_N"/>
</dbReference>
<keyword evidence="3" id="KW-1185">Reference proteome</keyword>
<dbReference type="Gene3D" id="3.30.390.10">
    <property type="entry name" value="Enolase-like, N-terminal domain"/>
    <property type="match status" value="1"/>
</dbReference>
<protein>
    <submittedName>
        <fullName evidence="2">N-acylamino acid racemase</fullName>
    </submittedName>
</protein>
<proteinExistence type="predicted"/>
<evidence type="ECO:0000313" key="3">
    <source>
        <dbReference type="Proteomes" id="UP000070373"/>
    </source>
</evidence>
<organism evidence="2 3">
    <name type="scientific">candidate division MSBL1 archaeon SCGC-AAA259E17</name>
    <dbReference type="NCBI Taxonomy" id="1698263"/>
    <lineage>
        <taxon>Archaea</taxon>
        <taxon>Methanobacteriati</taxon>
        <taxon>Methanobacteriota</taxon>
        <taxon>candidate division MSBL1</taxon>
    </lineage>
</organism>
<evidence type="ECO:0000259" key="1">
    <source>
        <dbReference type="Pfam" id="PF02746"/>
    </source>
</evidence>
<dbReference type="InterPro" id="IPR013341">
    <property type="entry name" value="Mandelate_racemase_N_dom"/>
</dbReference>
<dbReference type="SUPFAM" id="SSF54826">
    <property type="entry name" value="Enolase N-terminal domain-like"/>
    <property type="match status" value="1"/>
</dbReference>
<feature type="domain" description="Mandelate racemase/muconate lactonizing enzyme N-terminal" evidence="1">
    <location>
        <begin position="25"/>
        <end position="93"/>
    </location>
</feature>